<dbReference type="RefSeq" id="WP_259082651.1">
    <property type="nucleotide sequence ID" value="NZ_JANTZQ010000041.1"/>
</dbReference>
<gene>
    <name evidence="3" type="ORF">GGP83_003419</name>
</gene>
<dbReference type="Proteomes" id="UP001155010">
    <property type="component" value="Unassembled WGS sequence"/>
</dbReference>
<evidence type="ECO:0000313" key="3">
    <source>
        <dbReference type="EMBL" id="MCS3953444.1"/>
    </source>
</evidence>
<dbReference type="SUPFAM" id="SSF47598">
    <property type="entry name" value="Ribbon-helix-helix"/>
    <property type="match status" value="1"/>
</dbReference>
<accession>A0A9X2UBT9</accession>
<sequence>MPTITVRNVPDAVHRHLKRRAKEHRRSLNQEVLRVLEEEMAGSSESDRQAVRRACREEQERTPSWAITTREMKRMMREGLA</sequence>
<dbReference type="EMBL" id="JANUBB010000028">
    <property type="protein sequence ID" value="MCS3953444.1"/>
    <property type="molecule type" value="Genomic_DNA"/>
</dbReference>
<comment type="caution">
    <text evidence="3">The sequence shown here is derived from an EMBL/GenBank/DDBJ whole genome shotgun (WGS) entry which is preliminary data.</text>
</comment>
<dbReference type="InterPro" id="IPR010985">
    <property type="entry name" value="Ribbon_hlx_hlx"/>
</dbReference>
<evidence type="ECO:0000259" key="2">
    <source>
        <dbReference type="Pfam" id="PF22513"/>
    </source>
</evidence>
<evidence type="ECO:0000313" key="4">
    <source>
        <dbReference type="Proteomes" id="UP001155010"/>
    </source>
</evidence>
<protein>
    <submittedName>
        <fullName evidence="3">Plasmid stability protein</fullName>
    </submittedName>
</protein>
<feature type="compositionally biased region" description="Basic and acidic residues" evidence="1">
    <location>
        <begin position="45"/>
        <end position="61"/>
    </location>
</feature>
<proteinExistence type="predicted"/>
<dbReference type="GO" id="GO:0006355">
    <property type="term" value="P:regulation of DNA-templated transcription"/>
    <property type="evidence" value="ECO:0007669"/>
    <property type="project" value="InterPro"/>
</dbReference>
<dbReference type="AlphaFoldDB" id="A0A9X2UBT9"/>
<dbReference type="Pfam" id="PF22513">
    <property type="entry name" value="FitA-like_RHH"/>
    <property type="match status" value="1"/>
</dbReference>
<feature type="region of interest" description="Disordered" evidence="1">
    <location>
        <begin position="39"/>
        <end position="62"/>
    </location>
</feature>
<dbReference type="InterPro" id="IPR013321">
    <property type="entry name" value="Arc_rbn_hlx_hlx"/>
</dbReference>
<name>A0A9X2UBT9_9BACT</name>
<dbReference type="InterPro" id="IPR053853">
    <property type="entry name" value="FitA-like_RHH"/>
</dbReference>
<organism evidence="3 4">
    <name type="scientific">Salinibacter ruber</name>
    <dbReference type="NCBI Taxonomy" id="146919"/>
    <lineage>
        <taxon>Bacteria</taxon>
        <taxon>Pseudomonadati</taxon>
        <taxon>Rhodothermota</taxon>
        <taxon>Rhodothermia</taxon>
        <taxon>Rhodothermales</taxon>
        <taxon>Salinibacteraceae</taxon>
        <taxon>Salinibacter</taxon>
    </lineage>
</organism>
<feature type="domain" description="Antitoxin FitA-like ribbon-helix-helix" evidence="2">
    <location>
        <begin position="2"/>
        <end position="39"/>
    </location>
</feature>
<dbReference type="Gene3D" id="1.10.1220.10">
    <property type="entry name" value="Met repressor-like"/>
    <property type="match status" value="1"/>
</dbReference>
<evidence type="ECO:0000256" key="1">
    <source>
        <dbReference type="SAM" id="MobiDB-lite"/>
    </source>
</evidence>
<reference evidence="3" key="1">
    <citation type="submission" date="2022-08" db="EMBL/GenBank/DDBJ databases">
        <title>Genomic Encyclopedia of Type Strains, Phase V (KMG-V): Genome sequencing to study the core and pangenomes of soil and plant-associated prokaryotes.</title>
        <authorList>
            <person name="Whitman W."/>
        </authorList>
    </citation>
    <scope>NUCLEOTIDE SEQUENCE</scope>
    <source>
        <strain evidence="3">SP2017</strain>
    </source>
</reference>